<evidence type="ECO:0000256" key="7">
    <source>
        <dbReference type="RuleBase" id="RU000417"/>
    </source>
</evidence>
<dbReference type="GO" id="GO:0003886">
    <property type="term" value="F:DNA (cytosine-5-)-methyltransferase activity"/>
    <property type="evidence" value="ECO:0007669"/>
    <property type="project" value="UniProtKB-EC"/>
</dbReference>
<dbReference type="InterPro" id="IPR001525">
    <property type="entry name" value="C5_MeTfrase"/>
</dbReference>
<dbReference type="PROSITE" id="PS00095">
    <property type="entry name" value="C5_MTASE_2"/>
    <property type="match status" value="1"/>
</dbReference>
<dbReference type="GO" id="GO:0032259">
    <property type="term" value="P:methylation"/>
    <property type="evidence" value="ECO:0007669"/>
    <property type="project" value="UniProtKB-KW"/>
</dbReference>
<dbReference type="PANTHER" id="PTHR10629">
    <property type="entry name" value="CYTOSINE-SPECIFIC METHYLTRANSFERASE"/>
    <property type="match status" value="1"/>
</dbReference>
<evidence type="ECO:0000256" key="4">
    <source>
        <dbReference type="ARBA" id="ARBA00022747"/>
    </source>
</evidence>
<dbReference type="InterPro" id="IPR018117">
    <property type="entry name" value="C5_DNA_meth_AS"/>
</dbReference>
<keyword evidence="1 5" id="KW-0489">Methyltransferase</keyword>
<dbReference type="InterPro" id="IPR050390">
    <property type="entry name" value="C5-Methyltransferase"/>
</dbReference>
<feature type="active site" evidence="5">
    <location>
        <position position="94"/>
    </location>
</feature>
<dbReference type="NCBIfam" id="TIGR00675">
    <property type="entry name" value="dcm"/>
    <property type="match status" value="1"/>
</dbReference>
<keyword evidence="4" id="KW-0680">Restriction system</keyword>
<dbReference type="PRINTS" id="PR00105">
    <property type="entry name" value="C5METTRFRASE"/>
</dbReference>
<evidence type="ECO:0000256" key="3">
    <source>
        <dbReference type="ARBA" id="ARBA00022691"/>
    </source>
</evidence>
<keyword evidence="2 5" id="KW-0808">Transferase</keyword>
<comment type="caution">
    <text evidence="8">The sequence shown here is derived from an EMBL/GenBank/DDBJ whole genome shotgun (WGS) entry which is preliminary data.</text>
</comment>
<keyword evidence="3 5" id="KW-0949">S-adenosyl-L-methionine</keyword>
<dbReference type="Pfam" id="PF00145">
    <property type="entry name" value="DNA_methylase"/>
    <property type="match status" value="1"/>
</dbReference>
<dbReference type="PROSITE" id="PS51679">
    <property type="entry name" value="SAM_MT_C5"/>
    <property type="match status" value="1"/>
</dbReference>
<organism evidence="8 9">
    <name type="scientific">Streptomyces chitinivorans</name>
    <dbReference type="NCBI Taxonomy" id="1257027"/>
    <lineage>
        <taxon>Bacteria</taxon>
        <taxon>Bacillati</taxon>
        <taxon>Actinomycetota</taxon>
        <taxon>Actinomycetes</taxon>
        <taxon>Kitasatosporales</taxon>
        <taxon>Streptomycetaceae</taxon>
        <taxon>Streptomyces</taxon>
    </lineage>
</organism>
<dbReference type="PROSITE" id="PS00094">
    <property type="entry name" value="C5_MTASE_1"/>
    <property type="match status" value="1"/>
</dbReference>
<comment type="catalytic activity">
    <reaction evidence="7">
        <text>a 2'-deoxycytidine in DNA + S-adenosyl-L-methionine = a 5-methyl-2'-deoxycytidine in DNA + S-adenosyl-L-homocysteine + H(+)</text>
        <dbReference type="Rhea" id="RHEA:13681"/>
        <dbReference type="Rhea" id="RHEA-COMP:11369"/>
        <dbReference type="Rhea" id="RHEA-COMP:11370"/>
        <dbReference type="ChEBI" id="CHEBI:15378"/>
        <dbReference type="ChEBI" id="CHEBI:57856"/>
        <dbReference type="ChEBI" id="CHEBI:59789"/>
        <dbReference type="ChEBI" id="CHEBI:85452"/>
        <dbReference type="ChEBI" id="CHEBI:85454"/>
        <dbReference type="EC" id="2.1.1.37"/>
    </reaction>
</comment>
<dbReference type="InterPro" id="IPR029063">
    <property type="entry name" value="SAM-dependent_MTases_sf"/>
</dbReference>
<evidence type="ECO:0000256" key="6">
    <source>
        <dbReference type="RuleBase" id="RU000416"/>
    </source>
</evidence>
<dbReference type="Proteomes" id="UP001607069">
    <property type="component" value="Unassembled WGS sequence"/>
</dbReference>
<dbReference type="InterPro" id="IPR031303">
    <property type="entry name" value="C5_meth_CS"/>
</dbReference>
<evidence type="ECO:0000256" key="1">
    <source>
        <dbReference type="ARBA" id="ARBA00022603"/>
    </source>
</evidence>
<evidence type="ECO:0000256" key="2">
    <source>
        <dbReference type="ARBA" id="ARBA00022679"/>
    </source>
</evidence>
<dbReference type="RefSeq" id="WP_279949557.1">
    <property type="nucleotide sequence ID" value="NZ_BAABEN010000009.1"/>
</dbReference>
<evidence type="ECO:0000313" key="9">
    <source>
        <dbReference type="Proteomes" id="UP001607069"/>
    </source>
</evidence>
<comment type="similarity">
    <text evidence="5 6">Belongs to the class I-like SAM-binding methyltransferase superfamily. C5-methyltransferase family.</text>
</comment>
<name>A0ABW7HQV2_9ACTN</name>
<evidence type="ECO:0000313" key="8">
    <source>
        <dbReference type="EMBL" id="MFH0248240.1"/>
    </source>
</evidence>
<accession>A0ABW7HQV2</accession>
<dbReference type="Gene3D" id="3.40.50.150">
    <property type="entry name" value="Vaccinia Virus protein VP39"/>
    <property type="match status" value="2"/>
</dbReference>
<reference evidence="8 9" key="1">
    <citation type="submission" date="2024-10" db="EMBL/GenBank/DDBJ databases">
        <authorList>
            <person name="Cho J.-C."/>
        </authorList>
    </citation>
    <scope>NUCLEOTIDE SEQUENCE [LARGE SCALE GENOMIC DNA]</scope>
    <source>
        <strain evidence="8 9">KCTC29696</strain>
    </source>
</reference>
<dbReference type="EMBL" id="JBIHMK010000021">
    <property type="protein sequence ID" value="MFH0248240.1"/>
    <property type="molecule type" value="Genomic_DNA"/>
</dbReference>
<dbReference type="EC" id="2.1.1.37" evidence="7"/>
<dbReference type="SUPFAM" id="SSF53335">
    <property type="entry name" value="S-adenosyl-L-methionine-dependent methyltransferases"/>
    <property type="match status" value="1"/>
</dbReference>
<protein>
    <recommendedName>
        <fullName evidence="7">Cytosine-specific methyltransferase</fullName>
        <ecNumber evidence="7">2.1.1.37</ecNumber>
    </recommendedName>
</protein>
<dbReference type="PANTHER" id="PTHR10629:SF52">
    <property type="entry name" value="DNA (CYTOSINE-5)-METHYLTRANSFERASE 1"/>
    <property type="match status" value="1"/>
</dbReference>
<evidence type="ECO:0000256" key="5">
    <source>
        <dbReference type="PROSITE-ProRule" id="PRU01016"/>
    </source>
</evidence>
<gene>
    <name evidence="8" type="ORF">ACG5V6_08450</name>
</gene>
<keyword evidence="9" id="KW-1185">Reference proteome</keyword>
<proteinExistence type="inferred from homology"/>
<sequence>MSAPESGKQLEVVEICAGAGGQTLGLERAGFRHRLAVELDKNAAWTLRHNLHKFLGYSPEEAEETVRIGDVADRRVWDPAEHAGVDLLAGGVPCPPFSIAGKQLGASDERDLFAWAVEVCGEVKPKALLLENVRGLSANRFSPYRQYVLDRLSHYGYIAEWRLLHANDFGVSQLRPRFVLVALQPEYAEYFTWPEPHAEKPPAVGELLRKLMASNGWEQEKVDEWVLKASDIAPTIVGGSKKHGGADLGPTRAKRAWAQLGVDALGVADAPPEPGWDPPSGVGPKLTTAMVALIQGWDVIEPGDDEARIAAKEFLWEFQGRKTSVYRQIGNAFPPPVAKALGSSIRDALLKAGEPHPLPEEADPVLDPVFKLLRSSKRPLTAEQITAKLAVSGTPMKQPEVERRLNHLSHDFSMTTHERSNGAIAYSLGEFKGFIGQDDHQRHDLFTQYQAKIS</sequence>